<dbReference type="InterPro" id="IPR029063">
    <property type="entry name" value="SAM-dependent_MTases_sf"/>
</dbReference>
<dbReference type="PANTHER" id="PTHR12049">
    <property type="entry name" value="PROTEIN ARGININE METHYLTRANSFERASE NDUFAF7, MITOCHONDRIAL"/>
    <property type="match status" value="1"/>
</dbReference>
<dbReference type="InterPro" id="IPR003788">
    <property type="entry name" value="NDUFAF7"/>
</dbReference>
<comment type="similarity">
    <text evidence="2 7">Belongs to the NDUFAF7 family.</text>
</comment>
<evidence type="ECO:0000256" key="3">
    <source>
        <dbReference type="ARBA" id="ARBA00022603"/>
    </source>
</evidence>
<dbReference type="RefSeq" id="XP_010457550.1">
    <property type="nucleotide sequence ID" value="XM_010459248.2"/>
</dbReference>
<organism evidence="8 9">
    <name type="scientific">Camelina sativa</name>
    <name type="common">False flax</name>
    <name type="synonym">Myagrum sativum</name>
    <dbReference type="NCBI Taxonomy" id="90675"/>
    <lineage>
        <taxon>Eukaryota</taxon>
        <taxon>Viridiplantae</taxon>
        <taxon>Streptophyta</taxon>
        <taxon>Embryophyta</taxon>
        <taxon>Tracheophyta</taxon>
        <taxon>Spermatophyta</taxon>
        <taxon>Magnoliopsida</taxon>
        <taxon>eudicotyledons</taxon>
        <taxon>Gunneridae</taxon>
        <taxon>Pentapetalae</taxon>
        <taxon>rosids</taxon>
        <taxon>malvids</taxon>
        <taxon>Brassicales</taxon>
        <taxon>Brassicaceae</taxon>
        <taxon>Camelineae</taxon>
        <taxon>Camelina</taxon>
    </lineage>
</organism>
<evidence type="ECO:0000256" key="5">
    <source>
        <dbReference type="ARBA" id="ARBA00023128"/>
    </source>
</evidence>
<reference evidence="9" key="2">
    <citation type="submission" date="2025-08" db="UniProtKB">
        <authorList>
            <consortium name="RefSeq"/>
        </authorList>
    </citation>
    <scope>IDENTIFICATION</scope>
    <source>
        <tissue evidence="9">Leaf</tissue>
    </source>
</reference>
<evidence type="ECO:0000313" key="8">
    <source>
        <dbReference type="Proteomes" id="UP000694864"/>
    </source>
</evidence>
<dbReference type="PANTHER" id="PTHR12049:SF5">
    <property type="entry name" value="PROTEIN ARGININE METHYLTRANSFERASE NDUFAF7 HOMOLOG, MITOCHONDRIAL"/>
    <property type="match status" value="1"/>
</dbReference>
<gene>
    <name evidence="9" type="primary">LOC104739017</name>
</gene>
<evidence type="ECO:0000256" key="6">
    <source>
        <dbReference type="ARBA" id="ARBA00048612"/>
    </source>
</evidence>
<evidence type="ECO:0000313" key="9">
    <source>
        <dbReference type="RefSeq" id="XP_010457550.1"/>
    </source>
</evidence>
<reference evidence="8" key="1">
    <citation type="journal article" date="2014" name="Nat. Commun.">
        <title>The emerging biofuel crop Camelina sativa retains a highly undifferentiated hexaploid genome structure.</title>
        <authorList>
            <person name="Kagale S."/>
            <person name="Koh C."/>
            <person name="Nixon J."/>
            <person name="Bollina V."/>
            <person name="Clarke W.E."/>
            <person name="Tuteja R."/>
            <person name="Spillane C."/>
            <person name="Robinson S.J."/>
            <person name="Links M.G."/>
            <person name="Clarke C."/>
            <person name="Higgins E.E."/>
            <person name="Huebert T."/>
            <person name="Sharpe A.G."/>
            <person name="Parkin I.A."/>
        </authorList>
    </citation>
    <scope>NUCLEOTIDE SEQUENCE [LARGE SCALE GENOMIC DNA]</scope>
    <source>
        <strain evidence="8">cv. DH55</strain>
    </source>
</reference>
<comment type="subcellular location">
    <subcellularLocation>
        <location evidence="1 7">Mitochondrion</location>
    </subcellularLocation>
</comment>
<keyword evidence="3 7" id="KW-0489">Methyltransferase</keyword>
<accession>A0ABM0VKF5</accession>
<proteinExistence type="inferred from homology"/>
<keyword evidence="8" id="KW-1185">Reference proteome</keyword>
<sequence>MALFRVIPSRKLQPLFFSRRVVANVDQFELPCLVSRRAFFSTQKLIGDEPVLVRDFIHTALYDPKHGYFSQLSKSVGVLERSIKFNQLEGRKAYMKLLEKVYKQSDISWFTPVEFFKPWYAHGIAEAILRTTNLSVPLKIYEIGGGSGTCAKGVLDYIMLNAPERIYNNMSYISVEISPSLAKIQKETVAQVGSHLSKFRVECRDASDLSGWKNVEQQPCWVIMLEVLDNLPHDLVYSKSQISPWMEVLVENKPESEALSELYKPLEDPLIKRCIEIVEYEDDPVSKRKEIWSKLFPKPRRSWLPTGCLKLLEVLHTKLPKMSLIASDFSFLPDVKVPGERAPLVSTKKDGCSSDYSSYLDAKGDADIFFPTDFWLLERMDHYCSGWRKTEKDGTPSKKGRKRRTLTLDTSAFMDEFGLPSKTRTKDGYNPLLDDFKNTKFYLSVPTHNTK</sequence>
<dbReference type="Pfam" id="PF02636">
    <property type="entry name" value="Methyltransf_28"/>
    <property type="match status" value="1"/>
</dbReference>
<comment type="function">
    <text evidence="7">Arginine methyltransferase involved in the assembly or stability of mitochondrial NADH:ubiquinone oxidoreductase complex (complex I).</text>
</comment>
<dbReference type="SUPFAM" id="SSF53335">
    <property type="entry name" value="S-adenosyl-L-methionine-dependent methyltransferases"/>
    <property type="match status" value="1"/>
</dbReference>
<protein>
    <recommendedName>
        <fullName evidence="7">Protein arginine methyltransferase NDUFAF7</fullName>
        <ecNumber evidence="7">2.1.1.320</ecNumber>
    </recommendedName>
</protein>
<dbReference type="InterPro" id="IPR038375">
    <property type="entry name" value="NDUFAF7_sf"/>
</dbReference>
<dbReference type="Proteomes" id="UP000694864">
    <property type="component" value="Chromosome 14"/>
</dbReference>
<comment type="catalytic activity">
    <reaction evidence="6 7">
        <text>L-arginyl-[protein] + 2 S-adenosyl-L-methionine = N(omega),N(omega)'-dimethyl-L-arginyl-[protein] + 2 S-adenosyl-L-homocysteine + 2 H(+)</text>
        <dbReference type="Rhea" id="RHEA:48108"/>
        <dbReference type="Rhea" id="RHEA-COMP:10532"/>
        <dbReference type="Rhea" id="RHEA-COMP:11992"/>
        <dbReference type="ChEBI" id="CHEBI:15378"/>
        <dbReference type="ChEBI" id="CHEBI:29965"/>
        <dbReference type="ChEBI" id="CHEBI:57856"/>
        <dbReference type="ChEBI" id="CHEBI:59789"/>
        <dbReference type="ChEBI" id="CHEBI:88221"/>
        <dbReference type="EC" id="2.1.1.320"/>
    </reaction>
</comment>
<evidence type="ECO:0000256" key="1">
    <source>
        <dbReference type="ARBA" id="ARBA00004173"/>
    </source>
</evidence>
<keyword evidence="5 7" id="KW-0496">Mitochondrion</keyword>
<evidence type="ECO:0000256" key="4">
    <source>
        <dbReference type="ARBA" id="ARBA00022679"/>
    </source>
</evidence>
<evidence type="ECO:0000256" key="7">
    <source>
        <dbReference type="RuleBase" id="RU364114"/>
    </source>
</evidence>
<keyword evidence="4 7" id="KW-0808">Transferase</keyword>
<dbReference type="EC" id="2.1.1.320" evidence="7"/>
<evidence type="ECO:0000256" key="2">
    <source>
        <dbReference type="ARBA" id="ARBA00005891"/>
    </source>
</evidence>
<name>A0ABM0VKF5_CAMSA</name>
<dbReference type="GeneID" id="104739017"/>
<dbReference type="Gene3D" id="3.40.50.12710">
    <property type="match status" value="1"/>
</dbReference>